<comment type="caution">
    <text evidence="1">The sequence shown here is derived from an EMBL/GenBank/DDBJ whole genome shotgun (WGS) entry which is preliminary data.</text>
</comment>
<evidence type="ECO:0000313" key="1">
    <source>
        <dbReference type="EMBL" id="KAH7857815.1"/>
    </source>
</evidence>
<protein>
    <submittedName>
        <fullName evidence="1">Uncharacterized protein</fullName>
    </submittedName>
</protein>
<name>A0ACB7YXY4_9ERIC</name>
<dbReference type="EMBL" id="CM037153">
    <property type="protein sequence ID" value="KAH7857815.1"/>
    <property type="molecule type" value="Genomic_DNA"/>
</dbReference>
<keyword evidence="2" id="KW-1185">Reference proteome</keyword>
<dbReference type="Proteomes" id="UP000828048">
    <property type="component" value="Chromosome 3"/>
</dbReference>
<proteinExistence type="predicted"/>
<organism evidence="1 2">
    <name type="scientific">Vaccinium darrowii</name>
    <dbReference type="NCBI Taxonomy" id="229202"/>
    <lineage>
        <taxon>Eukaryota</taxon>
        <taxon>Viridiplantae</taxon>
        <taxon>Streptophyta</taxon>
        <taxon>Embryophyta</taxon>
        <taxon>Tracheophyta</taxon>
        <taxon>Spermatophyta</taxon>
        <taxon>Magnoliopsida</taxon>
        <taxon>eudicotyledons</taxon>
        <taxon>Gunneridae</taxon>
        <taxon>Pentapetalae</taxon>
        <taxon>asterids</taxon>
        <taxon>Ericales</taxon>
        <taxon>Ericaceae</taxon>
        <taxon>Vaccinioideae</taxon>
        <taxon>Vaccinieae</taxon>
        <taxon>Vaccinium</taxon>
    </lineage>
</organism>
<sequence>MLFNIISLLLFLASLANSSGSQTWIKAGYWFSGSEFLATDIDSSLFTHLICGYAYINSSTFELSISPPDETHFSNFTDIVRRKNPTVMTLLSIWTQNSNFQNFISMTSQPSHRTSFIESSIQRARLYGFHGLELNGVKPGTSKSNMTDMGFLFDEWRSAINRESNISARPPLILTMEGHYMPSQNTTSYPMDSIRRNLDWVNIRAYDYHSPTLESFTGAHSALYDPSSNLNTDYGIKQWISRGLPAEKMVLGLAYYGYSWTLVDPKDNGIGSPARGSLAADGSMNYKYIRTKVSYAREKGLLGYVVYQVPNDDNWVLSKAAQEEGKDQENNQLLWAILLPTFTVVALLLGTLTWYFRRRLFKWKVLVTRIMGIRPQRESQYPNLQAFSFNDIKAATRNFSHENKLGEGGYGPVYKGKLRDGQEVAVKRLSQSSKQGQEEFINELGFLPLRSS</sequence>
<reference evidence="1 2" key="1">
    <citation type="journal article" date="2021" name="Hortic Res">
        <title>High-quality reference genome and annotation aids understanding of berry development for evergreen blueberry (Vaccinium darrowii).</title>
        <authorList>
            <person name="Yu J."/>
            <person name="Hulse-Kemp A.M."/>
            <person name="Babiker E."/>
            <person name="Staton M."/>
        </authorList>
    </citation>
    <scope>NUCLEOTIDE SEQUENCE [LARGE SCALE GENOMIC DNA]</scope>
    <source>
        <strain evidence="2">cv. NJ 8807/NJ 8810</strain>
        <tissue evidence="1">Young leaf</tissue>
    </source>
</reference>
<accession>A0ACB7YXY4</accession>
<gene>
    <name evidence="1" type="ORF">Vadar_016802</name>
</gene>
<evidence type="ECO:0000313" key="2">
    <source>
        <dbReference type="Proteomes" id="UP000828048"/>
    </source>
</evidence>